<comment type="caution">
    <text evidence="1">The sequence shown here is derived from an EMBL/GenBank/DDBJ whole genome shotgun (WGS) entry which is preliminary data.</text>
</comment>
<dbReference type="EMBL" id="AJMT01000185">
    <property type="protein sequence ID" value="EIG24928.1"/>
    <property type="molecule type" value="Genomic_DNA"/>
</dbReference>
<protein>
    <submittedName>
        <fullName evidence="1">Uncharacterized protein</fullName>
    </submittedName>
</protein>
<name>I2NGG7_NEISI</name>
<evidence type="ECO:0000313" key="2">
    <source>
        <dbReference type="Proteomes" id="UP000004473"/>
    </source>
</evidence>
<proteinExistence type="predicted"/>
<accession>I2NGG7</accession>
<dbReference type="Proteomes" id="UP000004473">
    <property type="component" value="Unassembled WGS sequence"/>
</dbReference>
<organism evidence="1 2">
    <name type="scientific">Neisseria sicca VK64</name>
    <dbReference type="NCBI Taxonomy" id="1095748"/>
    <lineage>
        <taxon>Bacteria</taxon>
        <taxon>Pseudomonadati</taxon>
        <taxon>Pseudomonadota</taxon>
        <taxon>Betaproteobacteria</taxon>
        <taxon>Neisseriales</taxon>
        <taxon>Neisseriaceae</taxon>
        <taxon>Neisseria</taxon>
    </lineage>
</organism>
<sequence length="58" mass="6419">MSAGGEWGYIWAEIKRCRLCRTAIIRLGVDACNTGNPPFHPKLITHHIAATAQRSSEI</sequence>
<dbReference type="AlphaFoldDB" id="I2NGG7"/>
<gene>
    <name evidence="1" type="ORF">HMPREF1051_1914</name>
</gene>
<reference evidence="1 2" key="1">
    <citation type="submission" date="2012-04" db="EMBL/GenBank/DDBJ databases">
        <authorList>
            <person name="Harkins D.M."/>
            <person name="Madupu R."/>
            <person name="Durkin A.S."/>
            <person name="Torralba M."/>
            <person name="Methe B."/>
            <person name="Sutton G.G."/>
            <person name="Nelson K.E."/>
        </authorList>
    </citation>
    <scope>NUCLEOTIDE SEQUENCE [LARGE SCALE GENOMIC DNA]</scope>
    <source>
        <strain evidence="1 2">VK64</strain>
    </source>
</reference>
<evidence type="ECO:0000313" key="1">
    <source>
        <dbReference type="EMBL" id="EIG24928.1"/>
    </source>
</evidence>